<dbReference type="STRING" id="1798377.A2872_01605"/>
<dbReference type="Proteomes" id="UP000178681">
    <property type="component" value="Unassembled WGS sequence"/>
</dbReference>
<evidence type="ECO:0000313" key="1">
    <source>
        <dbReference type="EMBL" id="OGG07283.1"/>
    </source>
</evidence>
<sequence>MASNNSLKERFGRTFGGNTLLGNGGDDFFDKTPENQAMEIGWAEGCPVPTSVVANRGPETSAKRYGEIIMARQLIWESARFNNLDLFTELTKDVDRLLPGEPAGTYEPGNVPGSHPEEIIANNTHWGFALPRILIVAYGKKDEGRGNRVMVALQTVDDVMKRHFDSPHEFMAVLAESLIGLGVDKDQILRNILSAGYLQENNTYTSYQLLVTEMMNHSPELIERYKQLTQEEKHEFGIA</sequence>
<dbReference type="EMBL" id="MFJG01000009">
    <property type="protein sequence ID" value="OGG07283.1"/>
    <property type="molecule type" value="Genomic_DNA"/>
</dbReference>
<reference evidence="1 2" key="1">
    <citation type="journal article" date="2016" name="Nat. Commun.">
        <title>Thousands of microbial genomes shed light on interconnected biogeochemical processes in an aquifer system.</title>
        <authorList>
            <person name="Anantharaman K."/>
            <person name="Brown C.T."/>
            <person name="Hug L.A."/>
            <person name="Sharon I."/>
            <person name="Castelle C.J."/>
            <person name="Probst A.J."/>
            <person name="Thomas B.C."/>
            <person name="Singh A."/>
            <person name="Wilkins M.J."/>
            <person name="Karaoz U."/>
            <person name="Brodie E.L."/>
            <person name="Williams K.H."/>
            <person name="Hubbard S.S."/>
            <person name="Banfield J.F."/>
        </authorList>
    </citation>
    <scope>NUCLEOTIDE SEQUENCE [LARGE SCALE GENOMIC DNA]</scope>
</reference>
<evidence type="ECO:0000313" key="2">
    <source>
        <dbReference type="Proteomes" id="UP000178681"/>
    </source>
</evidence>
<organism evidence="1 2">
    <name type="scientific">Candidatus Gottesmanbacteria bacterium RIFCSPHIGHO2_01_FULL_42_12</name>
    <dbReference type="NCBI Taxonomy" id="1798377"/>
    <lineage>
        <taxon>Bacteria</taxon>
        <taxon>Candidatus Gottesmaniibacteriota</taxon>
    </lineage>
</organism>
<protein>
    <submittedName>
        <fullName evidence="1">Uncharacterized protein</fullName>
    </submittedName>
</protein>
<accession>A0A1F5Z4I2</accession>
<name>A0A1F5Z4I2_9BACT</name>
<proteinExistence type="predicted"/>
<gene>
    <name evidence="1" type="ORF">A2872_01605</name>
</gene>
<comment type="caution">
    <text evidence="1">The sequence shown here is derived from an EMBL/GenBank/DDBJ whole genome shotgun (WGS) entry which is preliminary data.</text>
</comment>
<dbReference type="AlphaFoldDB" id="A0A1F5Z4I2"/>